<dbReference type="KEGG" id="bgf:BC1003_1458"/>
<organism evidence="1">
    <name type="scientific">Burkholderia sp. (strain CCGE1003)</name>
    <dbReference type="NCBI Taxonomy" id="640512"/>
    <lineage>
        <taxon>Bacteria</taxon>
        <taxon>Pseudomonadati</taxon>
        <taxon>Pseudomonadota</taxon>
        <taxon>Betaproteobacteria</taxon>
        <taxon>Burkholderiales</taxon>
        <taxon>Burkholderiaceae</taxon>
        <taxon>Burkholderia</taxon>
    </lineage>
</organism>
<evidence type="ECO:0008006" key="2">
    <source>
        <dbReference type="Google" id="ProtNLM"/>
    </source>
</evidence>
<evidence type="ECO:0000313" key="1">
    <source>
        <dbReference type="EMBL" id="ADN57429.1"/>
    </source>
</evidence>
<sequence length="142" mass="14402">MHFMTQLLRTSHGHRGFARTLLRRTPPSATLLATPAAPLLARLLAALPAALLVGAGVVGCASSNTTSLINLPNGQTGFAVNCSGAGADSSWASCYVQAGKACGATGYDIVSKDNDEGGTAGGSVTNVVSANVKNRSMIVRCK</sequence>
<reference evidence="1" key="1">
    <citation type="submission" date="2010-09" db="EMBL/GenBank/DDBJ databases">
        <title>Complete sequence of chromosome1 of Burkholderia sp. CCGE1003.</title>
        <authorList>
            <consortium name="US DOE Joint Genome Institute"/>
            <person name="Lucas S."/>
            <person name="Copeland A."/>
            <person name="Lapidus A."/>
            <person name="Cheng J.-F."/>
            <person name="Bruce D."/>
            <person name="Goodwin L."/>
            <person name="Pitluck S."/>
            <person name="Daligault H."/>
            <person name="Davenport K."/>
            <person name="Detter J.C."/>
            <person name="Han C."/>
            <person name="Tapia R."/>
            <person name="Land M."/>
            <person name="Hauser L."/>
            <person name="Jeffries C."/>
            <person name="Kyrpides N."/>
            <person name="Ivanova N."/>
            <person name="Ovchinnikova G."/>
            <person name="Martinez-Romero E."/>
            <person name="Rogel M.A."/>
            <person name="Auchtung J."/>
            <person name="Tiedje J.M."/>
            <person name="Woyke T."/>
        </authorList>
    </citation>
    <scope>NUCLEOTIDE SEQUENCE</scope>
    <source>
        <strain evidence="1">CCGE1003</strain>
    </source>
</reference>
<dbReference type="STRING" id="640512.BC1003_1458"/>
<gene>
    <name evidence="1" type="ordered locus">BC1003_1458</name>
</gene>
<proteinExistence type="predicted"/>
<dbReference type="AlphaFoldDB" id="E1T659"/>
<dbReference type="HOGENOM" id="CLU_151156_0_0_4"/>
<accession>E1T659</accession>
<dbReference type="EMBL" id="CP002217">
    <property type="protein sequence ID" value="ADN57429.1"/>
    <property type="molecule type" value="Genomic_DNA"/>
</dbReference>
<name>E1T659_BURSG</name>
<dbReference type="eggNOG" id="ENOG50316P3">
    <property type="taxonomic scope" value="Bacteria"/>
</dbReference>
<dbReference type="OrthoDB" id="8547628at2"/>
<protein>
    <recommendedName>
        <fullName evidence="2">Lipoprotein</fullName>
    </recommendedName>
</protein>